<dbReference type="GeneTree" id="ENSGT00940000154006"/>
<feature type="compositionally biased region" description="Low complexity" evidence="18">
    <location>
        <begin position="298"/>
        <end position="311"/>
    </location>
</feature>
<evidence type="ECO:0000256" key="1">
    <source>
        <dbReference type="ARBA" id="ARBA00000900"/>
    </source>
</evidence>
<feature type="domain" description="RING-type" evidence="20">
    <location>
        <begin position="145"/>
        <end position="185"/>
    </location>
</feature>
<name>A0A4W5JU56_9TELE</name>
<evidence type="ECO:0000256" key="15">
    <source>
        <dbReference type="ARBA" id="ARBA00022989"/>
    </source>
</evidence>
<dbReference type="Gene3D" id="3.50.30.30">
    <property type="match status" value="1"/>
</dbReference>
<evidence type="ECO:0000256" key="7">
    <source>
        <dbReference type="ARBA" id="ARBA00022679"/>
    </source>
</evidence>
<evidence type="ECO:0000256" key="13">
    <source>
        <dbReference type="ARBA" id="ARBA00022786"/>
    </source>
</evidence>
<comment type="similarity">
    <text evidence="4">Belongs to the ZNRF3 family.</text>
</comment>
<dbReference type="GO" id="GO:0005886">
    <property type="term" value="C:plasma membrane"/>
    <property type="evidence" value="ECO:0007669"/>
    <property type="project" value="UniProtKB-SubCell"/>
</dbReference>
<dbReference type="AlphaFoldDB" id="A0A4W5JU56"/>
<evidence type="ECO:0000256" key="5">
    <source>
        <dbReference type="ARBA" id="ARBA00012483"/>
    </source>
</evidence>
<dbReference type="GO" id="GO:0008270">
    <property type="term" value="F:zinc ion binding"/>
    <property type="evidence" value="ECO:0007669"/>
    <property type="project" value="UniProtKB-KW"/>
</dbReference>
<evidence type="ECO:0000256" key="6">
    <source>
        <dbReference type="ARBA" id="ARBA00022475"/>
    </source>
</evidence>
<keyword evidence="16 19" id="KW-0472">Membrane</keyword>
<proteinExistence type="inferred from homology"/>
<dbReference type="PROSITE" id="PS50089">
    <property type="entry name" value="ZF_RING_2"/>
    <property type="match status" value="1"/>
</dbReference>
<feature type="transmembrane region" description="Helical" evidence="19">
    <location>
        <begin position="70"/>
        <end position="89"/>
    </location>
</feature>
<reference evidence="21" key="3">
    <citation type="submission" date="2025-09" db="UniProtKB">
        <authorList>
            <consortium name="Ensembl"/>
        </authorList>
    </citation>
    <scope>IDENTIFICATION</scope>
</reference>
<dbReference type="SMART" id="SM00184">
    <property type="entry name" value="RING"/>
    <property type="match status" value="1"/>
</dbReference>
<keyword evidence="7" id="KW-0808">Transferase</keyword>
<dbReference type="SUPFAM" id="SSF57850">
    <property type="entry name" value="RING/U-box"/>
    <property type="match status" value="1"/>
</dbReference>
<dbReference type="InterPro" id="IPR051073">
    <property type="entry name" value="ZNRF3_Arkadia_E3_ligases"/>
</dbReference>
<keyword evidence="22" id="KW-1185">Reference proteome</keyword>
<keyword evidence="13" id="KW-0833">Ubl conjugation pathway</keyword>
<keyword evidence="9 19" id="KW-0812">Transmembrane</keyword>
<keyword evidence="15 19" id="KW-1133">Transmembrane helix</keyword>
<dbReference type="InterPro" id="IPR001841">
    <property type="entry name" value="Znf_RING"/>
</dbReference>
<comment type="pathway">
    <text evidence="3">Protein modification; protein ubiquitination.</text>
</comment>
<dbReference type="GO" id="GO:0030178">
    <property type="term" value="P:negative regulation of Wnt signaling pathway"/>
    <property type="evidence" value="ECO:0007669"/>
    <property type="project" value="UniProtKB-ARBA"/>
</dbReference>
<evidence type="ECO:0000313" key="21">
    <source>
        <dbReference type="Ensembl" id="ENSHHUP00000008498.1"/>
    </source>
</evidence>
<keyword evidence="12 17" id="KW-0863">Zinc-finger</keyword>
<keyword evidence="8" id="KW-0879">Wnt signaling pathway</keyword>
<evidence type="ECO:0000259" key="20">
    <source>
        <dbReference type="PROSITE" id="PS50089"/>
    </source>
</evidence>
<dbReference type="STRING" id="62062.ENSHHUP00000008498"/>
<comment type="catalytic activity">
    <reaction evidence="1">
        <text>S-ubiquitinyl-[E2 ubiquitin-conjugating enzyme]-L-cysteine + [acceptor protein]-L-lysine = [E2 ubiquitin-conjugating enzyme]-L-cysteine + N(6)-ubiquitinyl-[acceptor protein]-L-lysine.</text>
        <dbReference type="EC" id="2.3.2.27"/>
    </reaction>
</comment>
<dbReference type="GO" id="GO:0016567">
    <property type="term" value="P:protein ubiquitination"/>
    <property type="evidence" value="ECO:0007669"/>
    <property type="project" value="UniProtKB-UniPathway"/>
</dbReference>
<dbReference type="InterPro" id="IPR013083">
    <property type="entry name" value="Znf_RING/FYVE/PHD"/>
</dbReference>
<evidence type="ECO:0000256" key="16">
    <source>
        <dbReference type="ARBA" id="ARBA00023136"/>
    </source>
</evidence>
<dbReference type="Pfam" id="PF18212">
    <property type="entry name" value="ZNRF_3_ecto"/>
    <property type="match status" value="1"/>
</dbReference>
<evidence type="ECO:0000256" key="11">
    <source>
        <dbReference type="ARBA" id="ARBA00022729"/>
    </source>
</evidence>
<evidence type="ECO:0000256" key="14">
    <source>
        <dbReference type="ARBA" id="ARBA00022833"/>
    </source>
</evidence>
<keyword evidence="10" id="KW-0479">Metal-binding</keyword>
<evidence type="ECO:0000256" key="3">
    <source>
        <dbReference type="ARBA" id="ARBA00004906"/>
    </source>
</evidence>
<comment type="subcellular location">
    <subcellularLocation>
        <location evidence="2">Cell membrane</location>
        <topology evidence="2">Single-pass type I membrane protein</topology>
    </subcellularLocation>
</comment>
<evidence type="ECO:0000256" key="4">
    <source>
        <dbReference type="ARBA" id="ARBA00008759"/>
    </source>
</evidence>
<keyword evidence="11" id="KW-0732">Signal</keyword>
<dbReference type="GO" id="GO:0016055">
    <property type="term" value="P:Wnt signaling pathway"/>
    <property type="evidence" value="ECO:0007669"/>
    <property type="project" value="UniProtKB-KW"/>
</dbReference>
<keyword evidence="6" id="KW-1003">Cell membrane</keyword>
<evidence type="ECO:0000256" key="10">
    <source>
        <dbReference type="ARBA" id="ARBA00022723"/>
    </source>
</evidence>
<evidence type="ECO:0000256" key="8">
    <source>
        <dbReference type="ARBA" id="ARBA00022687"/>
    </source>
</evidence>
<dbReference type="Ensembl" id="ENSHHUT00000008753.1">
    <property type="protein sequence ID" value="ENSHHUP00000008498.1"/>
    <property type="gene ID" value="ENSHHUG00000005194.1"/>
</dbReference>
<sequence length="666" mass="72354">MALERGAQAVIFDVTDDVNAKFQSDSLLRPVVLMEAEDAETLMELVNRNEEARVRIDIKREDPKWPQYDVVVLLTIVLAILAIVSIFAFRYRCKSNRTWDSVHQQTMRAISHLETRTYSSQGCGGSQRHRGGWGSNSSSNSSPVCAICLEEFLEGQDLRIISCAHEFHKECVDPWLLQHRTCPLCMHNIMGKDMTYCLDLHGGPEYSRPPSTARLSCLTTPAAPLVHTPPWATIAAPRLWTPRPTASSLAGPWALAADTSTLQRAPEGPTEPGPAGGSCSGGSYQTEHSGYLADGPASDSSSGPCHGSSSDSVLNCTDVSLQGVYGSWSTFRSSLSSDYDPFVYYGPGPGLTGRRDSMEAAAQRPRSLDSVVNRDRGGGRRGGCSEEQQQAVFSHVHYHRHRHHHYREEGEMEHAQSQGPGRGSDEELGATAAAFGPESGSPPALDKDSPVCPLKDSPCHCPKADHTDNRGAHGHGTEGQGHELCHPSGPLPVLVTPAPLPPPPTCCHQDHSHGGHPQRRAGRLGDCMLDGPSVRFQQNMDLQDDCSIHIHYGQGYCCPPPDLPPALLSMPVPLILDSGGMRPLGGLEDWPCCGGPHHVVWQKRVQQAHSEPQLLGPGLGVPMDRTPPPSSRRHHGHHSPAHDRNTDFCLYCQTLHNNQGGYLTSP</sequence>
<dbReference type="EC" id="2.3.2.27" evidence="5"/>
<evidence type="ECO:0000256" key="12">
    <source>
        <dbReference type="ARBA" id="ARBA00022771"/>
    </source>
</evidence>
<evidence type="ECO:0000256" key="19">
    <source>
        <dbReference type="SAM" id="Phobius"/>
    </source>
</evidence>
<evidence type="ECO:0000256" key="2">
    <source>
        <dbReference type="ARBA" id="ARBA00004251"/>
    </source>
</evidence>
<evidence type="ECO:0000256" key="9">
    <source>
        <dbReference type="ARBA" id="ARBA00022692"/>
    </source>
</evidence>
<feature type="region of interest" description="Disordered" evidence="18">
    <location>
        <begin position="261"/>
        <end position="311"/>
    </location>
</feature>
<reference evidence="22" key="1">
    <citation type="submission" date="2018-06" db="EMBL/GenBank/DDBJ databases">
        <title>Genome assembly of Danube salmon.</title>
        <authorList>
            <person name="Macqueen D.J."/>
            <person name="Gundappa M.K."/>
        </authorList>
    </citation>
    <scope>NUCLEOTIDE SEQUENCE [LARGE SCALE GENOMIC DNA]</scope>
</reference>
<accession>A0A4W5JU56</accession>
<dbReference type="PANTHER" id="PTHR16200">
    <property type="entry name" value="RING ZINC FINGER"/>
    <property type="match status" value="1"/>
</dbReference>
<reference evidence="21" key="2">
    <citation type="submission" date="2025-08" db="UniProtKB">
        <authorList>
            <consortium name="Ensembl"/>
        </authorList>
    </citation>
    <scope>IDENTIFICATION</scope>
</reference>
<evidence type="ECO:0000313" key="22">
    <source>
        <dbReference type="Proteomes" id="UP000314982"/>
    </source>
</evidence>
<dbReference type="UniPathway" id="UPA00143"/>
<feature type="region of interest" description="Disordered" evidence="18">
    <location>
        <begin position="403"/>
        <end position="428"/>
    </location>
</feature>
<dbReference type="InterPro" id="IPR040700">
    <property type="entry name" value="ZNRF-3_ecto"/>
</dbReference>
<dbReference type="Proteomes" id="UP000314982">
    <property type="component" value="Unassembled WGS sequence"/>
</dbReference>
<evidence type="ECO:0000256" key="18">
    <source>
        <dbReference type="SAM" id="MobiDB-lite"/>
    </source>
</evidence>
<dbReference type="Gene3D" id="3.30.40.10">
    <property type="entry name" value="Zinc/RING finger domain, C3HC4 (zinc finger)"/>
    <property type="match status" value="1"/>
</dbReference>
<dbReference type="GO" id="GO:0061630">
    <property type="term" value="F:ubiquitin protein ligase activity"/>
    <property type="evidence" value="ECO:0007669"/>
    <property type="project" value="UniProtKB-EC"/>
</dbReference>
<dbReference type="Pfam" id="PF13639">
    <property type="entry name" value="zf-RING_2"/>
    <property type="match status" value="1"/>
</dbReference>
<protein>
    <recommendedName>
        <fullName evidence="5">RING-type E3 ubiquitin transferase</fullName>
        <ecNumber evidence="5">2.3.2.27</ecNumber>
    </recommendedName>
</protein>
<organism evidence="21 22">
    <name type="scientific">Hucho hucho</name>
    <name type="common">huchen</name>
    <dbReference type="NCBI Taxonomy" id="62062"/>
    <lineage>
        <taxon>Eukaryota</taxon>
        <taxon>Metazoa</taxon>
        <taxon>Chordata</taxon>
        <taxon>Craniata</taxon>
        <taxon>Vertebrata</taxon>
        <taxon>Euteleostomi</taxon>
        <taxon>Actinopterygii</taxon>
        <taxon>Neopterygii</taxon>
        <taxon>Teleostei</taxon>
        <taxon>Protacanthopterygii</taxon>
        <taxon>Salmoniformes</taxon>
        <taxon>Salmonidae</taxon>
        <taxon>Salmoninae</taxon>
        <taxon>Hucho</taxon>
    </lineage>
</organism>
<feature type="region of interest" description="Disordered" evidence="18">
    <location>
        <begin position="350"/>
        <end position="387"/>
    </location>
</feature>
<keyword evidence="14" id="KW-0862">Zinc</keyword>
<feature type="region of interest" description="Disordered" evidence="18">
    <location>
        <begin position="610"/>
        <end position="641"/>
    </location>
</feature>
<evidence type="ECO:0000256" key="17">
    <source>
        <dbReference type="PROSITE-ProRule" id="PRU00175"/>
    </source>
</evidence>